<dbReference type="RefSeq" id="WP_033079994.1">
    <property type="nucleotide sequence ID" value="NZ_CAWLDF010000018.1"/>
</dbReference>
<dbReference type="AlphaFoldDB" id="A0A7Z1S9Q2"/>
<dbReference type="Proteomes" id="UP000238153">
    <property type="component" value="Unassembled WGS sequence"/>
</dbReference>
<protein>
    <submittedName>
        <fullName evidence="1">Uncharacterized protein</fullName>
    </submittedName>
</protein>
<name>A0A7Z1S9Q2_STAHA</name>
<dbReference type="EMBL" id="PGWX01000550">
    <property type="protein sequence ID" value="PPJ69385.1"/>
    <property type="molecule type" value="Genomic_DNA"/>
</dbReference>
<evidence type="ECO:0000313" key="1">
    <source>
        <dbReference type="EMBL" id="PPJ69385.1"/>
    </source>
</evidence>
<organism evidence="1 2">
    <name type="scientific">Staphylococcus haemolyticus</name>
    <dbReference type="NCBI Taxonomy" id="1283"/>
    <lineage>
        <taxon>Bacteria</taxon>
        <taxon>Bacillati</taxon>
        <taxon>Bacillota</taxon>
        <taxon>Bacilli</taxon>
        <taxon>Bacillales</taxon>
        <taxon>Staphylococcaceae</taxon>
        <taxon>Staphylococcus</taxon>
    </lineage>
</organism>
<comment type="caution">
    <text evidence="1">The sequence shown here is derived from an EMBL/GenBank/DDBJ whole genome shotgun (WGS) entry which is preliminary data.</text>
</comment>
<evidence type="ECO:0000313" key="2">
    <source>
        <dbReference type="Proteomes" id="UP000238153"/>
    </source>
</evidence>
<reference evidence="1 2" key="1">
    <citation type="submission" date="2017-11" db="EMBL/GenBank/DDBJ databases">
        <authorList>
            <person name="Founou R.C."/>
            <person name="Founou L."/>
            <person name="Allam M."/>
            <person name="Ismail A."/>
            <person name="Essack S.Y."/>
        </authorList>
    </citation>
    <scope>NUCLEOTIDE SEQUENCE [LARGE SCALE GENOMIC DNA]</scope>
    <source>
        <strain evidence="1 2">G811N2B1</strain>
    </source>
</reference>
<gene>
    <name evidence="1" type="ORF">CV019_13945</name>
</gene>
<proteinExistence type="predicted"/>
<sequence>MTKETKVTLITGFTFIAIFFALMIAEFFITRATAYALFASLFVYLFFDVYFFEQKKTEC</sequence>
<accession>A0A7Z1S9Q2</accession>